<dbReference type="Pfam" id="PF03564">
    <property type="entry name" value="DUF1759"/>
    <property type="match status" value="1"/>
</dbReference>
<feature type="non-terminal residue" evidence="1">
    <location>
        <position position="253"/>
    </location>
</feature>
<organism evidence="1">
    <name type="scientific">Pectinophora gossypiella</name>
    <name type="common">Cotton pink bollworm</name>
    <name type="synonym">Depressaria gossypiella</name>
    <dbReference type="NCBI Taxonomy" id="13191"/>
    <lineage>
        <taxon>Eukaryota</taxon>
        <taxon>Metazoa</taxon>
        <taxon>Ecdysozoa</taxon>
        <taxon>Arthropoda</taxon>
        <taxon>Hexapoda</taxon>
        <taxon>Insecta</taxon>
        <taxon>Pterygota</taxon>
        <taxon>Neoptera</taxon>
        <taxon>Endopterygota</taxon>
        <taxon>Lepidoptera</taxon>
        <taxon>Glossata</taxon>
        <taxon>Ditrysia</taxon>
        <taxon>Gelechioidea</taxon>
        <taxon>Gelechiidae</taxon>
        <taxon>Apatetrinae</taxon>
        <taxon>Pectinophora</taxon>
    </lineage>
</organism>
<reference evidence="1" key="1">
    <citation type="submission" date="2015-09" db="EMBL/GenBank/DDBJ databases">
        <title>De novo assembly of Pectinophora gossypiella (Pink Bollworm) gut transcriptome.</title>
        <authorList>
            <person name="Tassone E.E."/>
        </authorList>
    </citation>
    <scope>NUCLEOTIDE SEQUENCE</scope>
</reference>
<dbReference type="EMBL" id="GDQN01002600">
    <property type="protein sequence ID" value="JAT88454.1"/>
    <property type="molecule type" value="Transcribed_RNA"/>
</dbReference>
<gene>
    <name evidence="1" type="ORF">g.9917</name>
</gene>
<name>A0A1E1WN84_PECGO</name>
<evidence type="ECO:0000313" key="1">
    <source>
        <dbReference type="EMBL" id="JAT88454.1"/>
    </source>
</evidence>
<dbReference type="InterPro" id="IPR005312">
    <property type="entry name" value="DUF1759"/>
</dbReference>
<dbReference type="PANTHER" id="PTHR22954:SF3">
    <property type="entry name" value="PROTEIN CBG08539"/>
    <property type="match status" value="1"/>
</dbReference>
<dbReference type="OrthoDB" id="8033604at2759"/>
<dbReference type="PANTHER" id="PTHR22954">
    <property type="entry name" value="RETROVIRAL PROTEASE-RELATED"/>
    <property type="match status" value="1"/>
</dbReference>
<sequence>MESLINYQIDTFDRIKRSFVNYKKSPKERITKAYVESKLDTLEKNWDDFLTGHKEMIQLYATGELKESSYVKEEIYDRTEEEYINYKCVMKTVLTNFMSDAKGTTSGQVDALNVAPSARSQVSDASHNLVKLPKINIPTFSGKYTEWTTFRDLFVSMIHSNNALDKVQKLHYLKSYIKGEAEQLLRNIPITDKNYDRCWSLLEGRYNNKKYVSHCILKRLLSQKTATVESPSLLKELIDTSMDCLNALSNLGI</sequence>
<accession>A0A1E1WN84</accession>
<proteinExistence type="predicted"/>
<protein>
    <submittedName>
        <fullName evidence="1">Uncharacterized protein</fullName>
    </submittedName>
</protein>
<dbReference type="AlphaFoldDB" id="A0A1E1WN84"/>